<dbReference type="SMART" id="SM00382">
    <property type="entry name" value="AAA"/>
    <property type="match status" value="1"/>
</dbReference>
<dbReference type="GO" id="GO:0016887">
    <property type="term" value="F:ATP hydrolysis activity"/>
    <property type="evidence" value="ECO:0007669"/>
    <property type="project" value="InterPro"/>
</dbReference>
<keyword evidence="7 9" id="KW-1133">Transmembrane helix</keyword>
<dbReference type="GO" id="GO:0005886">
    <property type="term" value="C:plasma membrane"/>
    <property type="evidence" value="ECO:0007669"/>
    <property type="project" value="UniProtKB-SubCell"/>
</dbReference>
<evidence type="ECO:0000256" key="1">
    <source>
        <dbReference type="ARBA" id="ARBA00004651"/>
    </source>
</evidence>
<dbReference type="InterPro" id="IPR003439">
    <property type="entry name" value="ABC_transporter-like_ATP-bd"/>
</dbReference>
<dbReference type="GO" id="GO:0140359">
    <property type="term" value="F:ABC-type transporter activity"/>
    <property type="evidence" value="ECO:0007669"/>
    <property type="project" value="InterPro"/>
</dbReference>
<sequence length="599" mass="66086">MLRDLRELYSLLTRQQRRRLMILQVLVVLMAFAELASVVAIGPFMAVVGDMGRLEGDGLLAMAFERSGMESPTAFLTLLGGLVLAVLLVSALISTYTTWRLSLYSAQVGAELASRLYSYYLHQPWLFHAGVNTSRLMNKVAREVQRTTTKIINPLMQLNARMMTVFVLVMAILSYNPMVAITGVLIFGSSYLLLYKTVRRFLVSNGRRVSRAQARQFRLMNEGFGGIKDLLLLHRQENFTSRFDKASNSLARGQGITQGLSDAPRYAIELVAFAAVILLVLHLLNHYQGNLGAILPALSIYALAGFKLLPAFQKIYSSVSRIRGNLSAYESIRGDLLASRDGFPSMEVSKGDVVPLIPQHTIALNNVFFDYPGKKESALNGLSLVIPANKIVGLVGASGSGKSTTVDLLLGLIQPQQGEVIIDNIPLKSDTLRNWQASVGFVPQQIFLSDATILENVGFGLSREQIDESRVMEALRLAQLDELVEKMPEGVETSIGERGVRLSGGQRQRIGIARALYQQARVLVFDEATSALDGITEQRVMNDIHRLAGQRTIVLIAHRLTTVKDCDVIYMLDAGKVTDAGTYKELVSRNTTFRMMANL</sequence>
<keyword evidence="2" id="KW-0813">Transport</keyword>
<dbReference type="Proteomes" id="UP000181985">
    <property type="component" value="Chromosome"/>
</dbReference>
<evidence type="ECO:0000256" key="7">
    <source>
        <dbReference type="ARBA" id="ARBA00022989"/>
    </source>
</evidence>
<dbReference type="SUPFAM" id="SSF52540">
    <property type="entry name" value="P-loop containing nucleoside triphosphate hydrolases"/>
    <property type="match status" value="1"/>
</dbReference>
<dbReference type="Gene3D" id="1.20.1560.10">
    <property type="entry name" value="ABC transporter type 1, transmembrane domain"/>
    <property type="match status" value="1"/>
</dbReference>
<feature type="domain" description="ABC transmembrane type-1" evidence="11">
    <location>
        <begin position="25"/>
        <end position="281"/>
    </location>
</feature>
<evidence type="ECO:0000256" key="9">
    <source>
        <dbReference type="SAM" id="Phobius"/>
    </source>
</evidence>
<dbReference type="GO" id="GO:0034040">
    <property type="term" value="F:ATPase-coupled lipid transmembrane transporter activity"/>
    <property type="evidence" value="ECO:0007669"/>
    <property type="project" value="TreeGrafter"/>
</dbReference>
<dbReference type="Gene3D" id="3.40.50.300">
    <property type="entry name" value="P-loop containing nucleotide triphosphate hydrolases"/>
    <property type="match status" value="1"/>
</dbReference>
<evidence type="ECO:0000256" key="6">
    <source>
        <dbReference type="ARBA" id="ARBA00022840"/>
    </source>
</evidence>
<feature type="transmembrane region" description="Helical" evidence="9">
    <location>
        <begin position="74"/>
        <end position="93"/>
    </location>
</feature>
<dbReference type="RefSeq" id="WP_071945914.1">
    <property type="nucleotide sequence ID" value="NZ_CP018139.1"/>
</dbReference>
<evidence type="ECO:0000256" key="5">
    <source>
        <dbReference type="ARBA" id="ARBA00022741"/>
    </source>
</evidence>
<dbReference type="InterPro" id="IPR036640">
    <property type="entry name" value="ABC1_TM_sf"/>
</dbReference>
<evidence type="ECO:0000256" key="4">
    <source>
        <dbReference type="ARBA" id="ARBA00022692"/>
    </source>
</evidence>
<feature type="transmembrane region" description="Helical" evidence="9">
    <location>
        <begin position="291"/>
        <end position="312"/>
    </location>
</feature>
<keyword evidence="8 9" id="KW-0472">Membrane</keyword>
<dbReference type="FunFam" id="3.40.50.300:FF:000221">
    <property type="entry name" value="Multidrug ABC transporter ATP-binding protein"/>
    <property type="match status" value="1"/>
</dbReference>
<evidence type="ECO:0000256" key="3">
    <source>
        <dbReference type="ARBA" id="ARBA00022475"/>
    </source>
</evidence>
<dbReference type="PANTHER" id="PTHR24221">
    <property type="entry name" value="ATP-BINDING CASSETTE SUB-FAMILY B"/>
    <property type="match status" value="1"/>
</dbReference>
<dbReference type="PROSITE" id="PS00211">
    <property type="entry name" value="ABC_TRANSPORTER_1"/>
    <property type="match status" value="1"/>
</dbReference>
<dbReference type="KEGG" id="hsi:BOX17_14850"/>
<protein>
    <submittedName>
        <fullName evidence="12">Multidrug ABC transporter ATP-binding protein</fullName>
    </submittedName>
</protein>
<dbReference type="AlphaFoldDB" id="A0A1J0VJA0"/>
<keyword evidence="13" id="KW-1185">Reference proteome</keyword>
<keyword evidence="3" id="KW-1003">Cell membrane</keyword>
<dbReference type="InterPro" id="IPR011527">
    <property type="entry name" value="ABC1_TM_dom"/>
</dbReference>
<feature type="transmembrane region" description="Helical" evidence="9">
    <location>
        <begin position="21"/>
        <end position="46"/>
    </location>
</feature>
<organism evidence="12 13">
    <name type="scientific">Halomonas aestuarii</name>
    <dbReference type="NCBI Taxonomy" id="1897729"/>
    <lineage>
        <taxon>Bacteria</taxon>
        <taxon>Pseudomonadati</taxon>
        <taxon>Pseudomonadota</taxon>
        <taxon>Gammaproteobacteria</taxon>
        <taxon>Oceanospirillales</taxon>
        <taxon>Halomonadaceae</taxon>
        <taxon>Halomonas</taxon>
    </lineage>
</organism>
<reference evidence="13" key="1">
    <citation type="submission" date="2016-11" db="EMBL/GenBank/DDBJ databases">
        <title>Halolamina sediminis sp. nov., an extremely halophilic archaeon isolated from solar salt.</title>
        <authorList>
            <person name="Koh H.-W."/>
            <person name="Rani S."/>
            <person name="Park S.-J."/>
        </authorList>
    </citation>
    <scope>NUCLEOTIDE SEQUENCE [LARGE SCALE GENOMIC DNA]</scope>
    <source>
        <strain evidence="13">Hb3</strain>
    </source>
</reference>
<feature type="domain" description="ABC transporter" evidence="10">
    <location>
        <begin position="362"/>
        <end position="599"/>
    </location>
</feature>
<evidence type="ECO:0000313" key="13">
    <source>
        <dbReference type="Proteomes" id="UP000181985"/>
    </source>
</evidence>
<dbReference type="Pfam" id="PF00005">
    <property type="entry name" value="ABC_tran"/>
    <property type="match status" value="1"/>
</dbReference>
<dbReference type="InterPro" id="IPR039421">
    <property type="entry name" value="Type_1_exporter"/>
</dbReference>
<dbReference type="InterPro" id="IPR017871">
    <property type="entry name" value="ABC_transporter-like_CS"/>
</dbReference>
<evidence type="ECO:0000259" key="11">
    <source>
        <dbReference type="PROSITE" id="PS50929"/>
    </source>
</evidence>
<keyword evidence="5" id="KW-0547">Nucleotide-binding</keyword>
<dbReference type="PROSITE" id="PS50893">
    <property type="entry name" value="ABC_TRANSPORTER_2"/>
    <property type="match status" value="1"/>
</dbReference>
<dbReference type="PROSITE" id="PS50929">
    <property type="entry name" value="ABC_TM1F"/>
    <property type="match status" value="1"/>
</dbReference>
<keyword evidence="6 12" id="KW-0067">ATP-binding</keyword>
<dbReference type="OrthoDB" id="9806127at2"/>
<evidence type="ECO:0000313" key="12">
    <source>
        <dbReference type="EMBL" id="APE32116.1"/>
    </source>
</evidence>
<evidence type="ECO:0000259" key="10">
    <source>
        <dbReference type="PROSITE" id="PS50893"/>
    </source>
</evidence>
<dbReference type="GO" id="GO:0005524">
    <property type="term" value="F:ATP binding"/>
    <property type="evidence" value="ECO:0007669"/>
    <property type="project" value="UniProtKB-KW"/>
</dbReference>
<comment type="subcellular location">
    <subcellularLocation>
        <location evidence="1">Cell membrane</location>
        <topology evidence="1">Multi-pass membrane protein</topology>
    </subcellularLocation>
</comment>
<dbReference type="InterPro" id="IPR027417">
    <property type="entry name" value="P-loop_NTPase"/>
</dbReference>
<dbReference type="Pfam" id="PF00664">
    <property type="entry name" value="ABC_membrane"/>
    <property type="match status" value="1"/>
</dbReference>
<evidence type="ECO:0000256" key="8">
    <source>
        <dbReference type="ARBA" id="ARBA00023136"/>
    </source>
</evidence>
<dbReference type="PANTHER" id="PTHR24221:SF654">
    <property type="entry name" value="ATP-BINDING CASSETTE SUB-FAMILY B MEMBER 6"/>
    <property type="match status" value="1"/>
</dbReference>
<name>A0A1J0VJA0_9GAMM</name>
<gene>
    <name evidence="12" type="ORF">BOX17_14850</name>
</gene>
<feature type="transmembrane region" description="Helical" evidence="9">
    <location>
        <begin position="266"/>
        <end position="285"/>
    </location>
</feature>
<dbReference type="EMBL" id="CP018139">
    <property type="protein sequence ID" value="APE32116.1"/>
    <property type="molecule type" value="Genomic_DNA"/>
</dbReference>
<dbReference type="SUPFAM" id="SSF90123">
    <property type="entry name" value="ABC transporter transmembrane region"/>
    <property type="match status" value="1"/>
</dbReference>
<proteinExistence type="predicted"/>
<evidence type="ECO:0000256" key="2">
    <source>
        <dbReference type="ARBA" id="ARBA00022448"/>
    </source>
</evidence>
<keyword evidence="4 9" id="KW-0812">Transmembrane</keyword>
<dbReference type="InterPro" id="IPR003593">
    <property type="entry name" value="AAA+_ATPase"/>
</dbReference>
<accession>A0A1J0VJA0</accession>